<dbReference type="eggNOG" id="COG1554">
    <property type="taxonomic scope" value="Bacteria"/>
</dbReference>
<dbReference type="Gene3D" id="1.50.10.10">
    <property type="match status" value="1"/>
</dbReference>
<evidence type="ECO:0000259" key="3">
    <source>
        <dbReference type="Pfam" id="PF22124"/>
    </source>
</evidence>
<dbReference type="PANTHER" id="PTHR31084">
    <property type="entry name" value="ALPHA-L-FUCOSIDASE 2"/>
    <property type="match status" value="1"/>
</dbReference>
<dbReference type="Proteomes" id="UP000033200">
    <property type="component" value="Chromosome"/>
</dbReference>
<feature type="domain" description="Alpha fucosidase A-like C-terminal" evidence="2">
    <location>
        <begin position="718"/>
        <end position="811"/>
    </location>
</feature>
<dbReference type="KEGG" id="stax:MC45_16710"/>
<proteinExistence type="predicted"/>
<name>A0A097ELB0_9SPHN</name>
<keyword evidence="5" id="KW-1185">Reference proteome</keyword>
<dbReference type="InterPro" id="IPR054363">
    <property type="entry name" value="GH95_cat"/>
</dbReference>
<evidence type="ECO:0000259" key="1">
    <source>
        <dbReference type="Pfam" id="PF14498"/>
    </source>
</evidence>
<dbReference type="AlphaFoldDB" id="A0A097ELB0"/>
<dbReference type="InterPro" id="IPR006311">
    <property type="entry name" value="TAT_signal"/>
</dbReference>
<reference evidence="4 5" key="1">
    <citation type="submission" date="2014-09" db="EMBL/GenBank/DDBJ databases">
        <title>Using Illumina technology Improving SMRT sequencing Genome Assembly by RASTools.</title>
        <authorList>
            <person name="Zhou Y."/>
            <person name="Ma T."/>
            <person name="Liu T."/>
        </authorList>
    </citation>
    <scope>NUCLEOTIDE SEQUENCE [LARGE SCALE GENOMIC DNA]</scope>
    <source>
        <strain evidence="4 5">ATCC 55669</strain>
    </source>
</reference>
<protein>
    <submittedName>
        <fullName evidence="4">Twin-arginine translocation pathway signal protein</fullName>
    </submittedName>
</protein>
<evidence type="ECO:0000313" key="5">
    <source>
        <dbReference type="Proteomes" id="UP000033200"/>
    </source>
</evidence>
<dbReference type="Pfam" id="PF14498">
    <property type="entry name" value="Glyco_hyd_65N_2"/>
    <property type="match status" value="1"/>
</dbReference>
<dbReference type="GO" id="GO:0005975">
    <property type="term" value="P:carbohydrate metabolic process"/>
    <property type="evidence" value="ECO:0007669"/>
    <property type="project" value="InterPro"/>
</dbReference>
<accession>A0A097ELB0</accession>
<dbReference type="STRING" id="1549858.MC45_16710"/>
<dbReference type="InterPro" id="IPR016518">
    <property type="entry name" value="Alpha-L-fucosidase"/>
</dbReference>
<dbReference type="InterPro" id="IPR008928">
    <property type="entry name" value="6-hairpin_glycosidase_sf"/>
</dbReference>
<evidence type="ECO:0000313" key="4">
    <source>
        <dbReference type="EMBL" id="AIT08332.1"/>
    </source>
</evidence>
<dbReference type="PROSITE" id="PS51318">
    <property type="entry name" value="TAT"/>
    <property type="match status" value="1"/>
</dbReference>
<dbReference type="GO" id="GO:0004560">
    <property type="term" value="F:alpha-L-fucosidase activity"/>
    <property type="evidence" value="ECO:0007669"/>
    <property type="project" value="InterPro"/>
</dbReference>
<sequence>MGDDGSPAVSRRDLLAGGSGAVILGLLASGDAALAQESAPTRGHRLVATAPAGEWLLGHPVGNGRIGAMMGGGVASDTISLNHDTLWTGQPATSPDHDGRAELAAVRAAVFAGDPPAADRLSKALQGAYSQSYAPMANLVLAMTHATPPRAYRRELDLDRAVASVAYRCDGIGFRRELFASHPDGIIVLRLSADRPGALHGRIGLTTSLRGDTVADGTTLTLTGKAPTRCEPDYRNLPDPIAYSDEPGHGMAFATILSVEARGGIVVAHGDTVSVRGADEIVVRIAAATGFRGFDRLPDTPPAAVVAAAGRDLAASAGRPFALLLDRHIRDHRALYRRTALSLSAADADAVQAERLFHLGRYLMIACSRAGTMPANLQGLWNATVRPPWSCNYTTNINLQMNYWPVESCNLPECHLPLIDHIERLAANGARTARTLYGMPGWCVHHNSDLWAMTHPVGAREGDPNWANWPMGGPWLAQHVWDHYRFTGDRRFLIDRGFPLLRGCAEFCAAWLVADPAGDGLTTAPSISPENLFMAAPGKAAAVGAGCTMDLALIRELFAHCIEAATLVGDTSDLAARLSRLLDRLAPYRVGRFGQLQEWSADYDEQDPGHRHVSHLYPLYPGTAIDPQRTPQLAQAGAVSLARREAHGGSSTGWSRAWATAIWARLGRPADTARSLSAFLAHSVAANLLDTHPAQPRPVFQIDGNFGITAAIAEMLLQSHGDAIALLPAVPAHWASGTISGLRARGGHAVDIAWRPAVVRATVTAGGDRLAVRPPAGFVVTAIRQDRRALRFAPIQGVTQIHTRPGRRYRITLSRIPVGAA</sequence>
<dbReference type="Pfam" id="PF22124">
    <property type="entry name" value="Glyco_hydro_95_cat"/>
    <property type="match status" value="1"/>
</dbReference>
<feature type="domain" description="Glycosyl hydrolase family 95 catalytic" evidence="3">
    <location>
        <begin position="323"/>
        <end position="716"/>
    </location>
</feature>
<feature type="domain" description="Glycosyl hydrolase family 95 N-terminal" evidence="1">
    <location>
        <begin position="47"/>
        <end position="292"/>
    </location>
</feature>
<dbReference type="InterPro" id="IPR027414">
    <property type="entry name" value="GH95_N_dom"/>
</dbReference>
<dbReference type="HOGENOM" id="CLU_004617_2_2_5"/>
<gene>
    <name evidence="4" type="ORF">MC45_16710</name>
</gene>
<dbReference type="SUPFAM" id="SSF48208">
    <property type="entry name" value="Six-hairpin glycosidases"/>
    <property type="match status" value="1"/>
</dbReference>
<dbReference type="PANTHER" id="PTHR31084:SF0">
    <property type="entry name" value="ALPHA-L-FUCOSIDASE 2"/>
    <property type="match status" value="1"/>
</dbReference>
<dbReference type="InterPro" id="IPR012341">
    <property type="entry name" value="6hp_glycosidase-like_sf"/>
</dbReference>
<dbReference type="Pfam" id="PF21307">
    <property type="entry name" value="Glyco_hydro_95_C"/>
    <property type="match status" value="1"/>
</dbReference>
<organism evidence="4 5">
    <name type="scientific">Sphingomonas taxi</name>
    <dbReference type="NCBI Taxonomy" id="1549858"/>
    <lineage>
        <taxon>Bacteria</taxon>
        <taxon>Pseudomonadati</taxon>
        <taxon>Pseudomonadota</taxon>
        <taxon>Alphaproteobacteria</taxon>
        <taxon>Sphingomonadales</taxon>
        <taxon>Sphingomonadaceae</taxon>
        <taxon>Sphingomonas</taxon>
    </lineage>
</organism>
<evidence type="ECO:0000259" key="2">
    <source>
        <dbReference type="Pfam" id="PF21307"/>
    </source>
</evidence>
<dbReference type="PIRSF" id="PIRSF007663">
    <property type="entry name" value="UCP007663"/>
    <property type="match status" value="1"/>
</dbReference>
<dbReference type="EMBL" id="CP009571">
    <property type="protein sequence ID" value="AIT08332.1"/>
    <property type="molecule type" value="Genomic_DNA"/>
</dbReference>
<dbReference type="InterPro" id="IPR049053">
    <property type="entry name" value="AFCA-like_C"/>
</dbReference>